<proteinExistence type="predicted"/>
<sequence>MAASGIADAAVQGATATVESEAGYDVVIVELTAPVPVIGPLGPSGTLVVRGRAVVEQ</sequence>
<dbReference type="RefSeq" id="WP_284252835.1">
    <property type="nucleotide sequence ID" value="NZ_BSUM01000001.1"/>
</dbReference>
<dbReference type="EMBL" id="BSUM01000001">
    <property type="protein sequence ID" value="GMA32044.1"/>
    <property type="molecule type" value="Genomic_DNA"/>
</dbReference>
<keyword evidence="2" id="KW-1185">Reference proteome</keyword>
<evidence type="ECO:0000313" key="2">
    <source>
        <dbReference type="Proteomes" id="UP001157161"/>
    </source>
</evidence>
<comment type="caution">
    <text evidence="1">The sequence shown here is derived from an EMBL/GenBank/DDBJ whole genome shotgun (WGS) entry which is preliminary data.</text>
</comment>
<dbReference type="AlphaFoldDB" id="A0AA37XFA7"/>
<accession>A0AA37XFA7</accession>
<protein>
    <submittedName>
        <fullName evidence="1">Uncharacterized protein</fullName>
    </submittedName>
</protein>
<gene>
    <name evidence="1" type="ORF">GCM10025875_20360</name>
</gene>
<organism evidence="1 2">
    <name type="scientific">Litorihabitans aurantiacus</name>
    <dbReference type="NCBI Taxonomy" id="1930061"/>
    <lineage>
        <taxon>Bacteria</taxon>
        <taxon>Bacillati</taxon>
        <taxon>Actinomycetota</taxon>
        <taxon>Actinomycetes</taxon>
        <taxon>Micrococcales</taxon>
        <taxon>Beutenbergiaceae</taxon>
        <taxon>Litorihabitans</taxon>
    </lineage>
</organism>
<dbReference type="Proteomes" id="UP001157161">
    <property type="component" value="Unassembled WGS sequence"/>
</dbReference>
<evidence type="ECO:0000313" key="1">
    <source>
        <dbReference type="EMBL" id="GMA32044.1"/>
    </source>
</evidence>
<reference evidence="1" key="2">
    <citation type="submission" date="2023-02" db="EMBL/GenBank/DDBJ databases">
        <authorList>
            <person name="Sun Q."/>
            <person name="Mori K."/>
        </authorList>
    </citation>
    <scope>NUCLEOTIDE SEQUENCE</scope>
    <source>
        <strain evidence="1">NBRC 112290</strain>
    </source>
</reference>
<name>A0AA37XFA7_9MICO</name>
<reference evidence="1" key="1">
    <citation type="journal article" date="2014" name="Int. J. Syst. Evol. Microbiol.">
        <title>Complete genome sequence of Corynebacterium casei LMG S-19264T (=DSM 44701T), isolated from a smear-ripened cheese.</title>
        <authorList>
            <consortium name="US DOE Joint Genome Institute (JGI-PGF)"/>
            <person name="Walter F."/>
            <person name="Albersmeier A."/>
            <person name="Kalinowski J."/>
            <person name="Ruckert C."/>
        </authorList>
    </citation>
    <scope>NUCLEOTIDE SEQUENCE</scope>
    <source>
        <strain evidence="1">NBRC 112290</strain>
    </source>
</reference>